<gene>
    <name evidence="1" type="ORF">HPBE_LOCUS4494</name>
</gene>
<organism evidence="2 3">
    <name type="scientific">Heligmosomoides polygyrus</name>
    <name type="common">Parasitic roundworm</name>
    <dbReference type="NCBI Taxonomy" id="6339"/>
    <lineage>
        <taxon>Eukaryota</taxon>
        <taxon>Metazoa</taxon>
        <taxon>Ecdysozoa</taxon>
        <taxon>Nematoda</taxon>
        <taxon>Chromadorea</taxon>
        <taxon>Rhabditida</taxon>
        <taxon>Rhabditina</taxon>
        <taxon>Rhabditomorpha</taxon>
        <taxon>Strongyloidea</taxon>
        <taxon>Heligmosomidae</taxon>
        <taxon>Heligmosomoides</taxon>
    </lineage>
</organism>
<evidence type="ECO:0000313" key="2">
    <source>
        <dbReference type="Proteomes" id="UP000050761"/>
    </source>
</evidence>
<name>A0A183FDW6_HELPZ</name>
<proteinExistence type="predicted"/>
<evidence type="ECO:0000313" key="1">
    <source>
        <dbReference type="EMBL" id="VDO61439.1"/>
    </source>
</evidence>
<keyword evidence="2" id="KW-1185">Reference proteome</keyword>
<dbReference type="Proteomes" id="UP000050761">
    <property type="component" value="Unassembled WGS sequence"/>
</dbReference>
<sequence>MVVMSVPPRGATGNCSLLQAELNTATRMQATGPCDKLAYEQPMSHHMVDGAMFHDIVLRRPREPTHLRYARGVWKVCEDLPGARAASGETVLV</sequence>
<reference evidence="3" key="2">
    <citation type="submission" date="2019-09" db="UniProtKB">
        <authorList>
            <consortium name="WormBaseParasite"/>
        </authorList>
    </citation>
    <scope>IDENTIFICATION</scope>
</reference>
<protein>
    <submittedName>
        <fullName evidence="3">DUF5753 domain-containing protein</fullName>
    </submittedName>
</protein>
<dbReference type="AlphaFoldDB" id="A0A183FDW6"/>
<dbReference type="WBParaSite" id="HPBE_0000449301-mRNA-1">
    <property type="protein sequence ID" value="HPBE_0000449301-mRNA-1"/>
    <property type="gene ID" value="HPBE_0000449301"/>
</dbReference>
<accession>A0A183FDW6</accession>
<dbReference type="EMBL" id="UZAH01025322">
    <property type="protein sequence ID" value="VDO61439.1"/>
    <property type="molecule type" value="Genomic_DNA"/>
</dbReference>
<reference evidence="1 2" key="1">
    <citation type="submission" date="2018-11" db="EMBL/GenBank/DDBJ databases">
        <authorList>
            <consortium name="Pathogen Informatics"/>
        </authorList>
    </citation>
    <scope>NUCLEOTIDE SEQUENCE [LARGE SCALE GENOMIC DNA]</scope>
</reference>
<accession>A0A3P7X605</accession>
<evidence type="ECO:0000313" key="3">
    <source>
        <dbReference type="WBParaSite" id="HPBE_0000449301-mRNA-1"/>
    </source>
</evidence>